<comment type="caution">
    <text evidence="1">The sequence shown here is derived from an EMBL/GenBank/DDBJ whole genome shotgun (WGS) entry which is preliminary data.</text>
</comment>
<keyword evidence="2" id="KW-1185">Reference proteome</keyword>
<accession>A0ABN7W062</accession>
<dbReference type="InterPro" id="IPR012337">
    <property type="entry name" value="RNaseH-like_sf"/>
</dbReference>
<dbReference type="SUPFAM" id="SSF53098">
    <property type="entry name" value="Ribonuclease H-like"/>
    <property type="match status" value="1"/>
</dbReference>
<name>A0ABN7W062_GIGMA</name>
<sequence>MDSDDIMDSDSFVDSDNNIIDLNDYIMDPNNDFIDSSDYIMDSNDDFIGSNNDFIALSSSFARKESMVNHIINKCRKISVDNKMHYLQKINKKSSNKTIEKSMDTTSISSSTLEKHNASLITNYFDKVVILLTKIDELHTLLLYALIYKFIDHAKDIINFRAKEFDEPIYYLAFFLNSRFRNVANFTREQAQQISKTLLDYYNNEPPFNSIGDLKPQVYWKNITHQVGALKILALKIFGIQLHSAGVEQLFSHMTISTLKIISQINLTLAIKVSKTKVTKELVVEEKTTNNLDDYDQLFSSNLINENDVELKVNNLEEIYLETIQNNLNNLESFMKEFINFSRFEELILVPNKIDKNINQIERNRKTNRYYVNAELTSIFYQDNRDDFILLKPNERKQVLAQLLALGSFKKLEKEIKEENLFWCSFYYRCYSFC</sequence>
<dbReference type="Proteomes" id="UP000789901">
    <property type="component" value="Unassembled WGS sequence"/>
</dbReference>
<reference evidence="1 2" key="1">
    <citation type="submission" date="2021-06" db="EMBL/GenBank/DDBJ databases">
        <authorList>
            <person name="Kallberg Y."/>
            <person name="Tangrot J."/>
            <person name="Rosling A."/>
        </authorList>
    </citation>
    <scope>NUCLEOTIDE SEQUENCE [LARGE SCALE GENOMIC DNA]</scope>
    <source>
        <strain evidence="1 2">120-4 pot B 10/14</strain>
    </source>
</reference>
<evidence type="ECO:0000313" key="1">
    <source>
        <dbReference type="EMBL" id="CAG8809989.1"/>
    </source>
</evidence>
<gene>
    <name evidence="1" type="ORF">GMARGA_LOCUS25004</name>
</gene>
<protein>
    <submittedName>
        <fullName evidence="1">23187_t:CDS:1</fullName>
    </submittedName>
</protein>
<dbReference type="EMBL" id="CAJVQB010027130">
    <property type="protein sequence ID" value="CAG8809989.1"/>
    <property type="molecule type" value="Genomic_DNA"/>
</dbReference>
<evidence type="ECO:0000313" key="2">
    <source>
        <dbReference type="Proteomes" id="UP000789901"/>
    </source>
</evidence>
<organism evidence="1 2">
    <name type="scientific">Gigaspora margarita</name>
    <dbReference type="NCBI Taxonomy" id="4874"/>
    <lineage>
        <taxon>Eukaryota</taxon>
        <taxon>Fungi</taxon>
        <taxon>Fungi incertae sedis</taxon>
        <taxon>Mucoromycota</taxon>
        <taxon>Glomeromycotina</taxon>
        <taxon>Glomeromycetes</taxon>
        <taxon>Diversisporales</taxon>
        <taxon>Gigasporaceae</taxon>
        <taxon>Gigaspora</taxon>
    </lineage>
</organism>
<proteinExistence type="predicted"/>